<dbReference type="SUPFAM" id="SSF52317">
    <property type="entry name" value="Class I glutamine amidotransferase-like"/>
    <property type="match status" value="1"/>
</dbReference>
<dbReference type="PIRSF" id="PIRSF000495">
    <property type="entry name" value="Amidotransf_hisH"/>
    <property type="match status" value="1"/>
</dbReference>
<dbReference type="GO" id="GO:0000107">
    <property type="term" value="F:imidazoleglycerol-phosphate synthase activity"/>
    <property type="evidence" value="ECO:0007669"/>
    <property type="project" value="UniProtKB-UniRule"/>
</dbReference>
<comment type="subunit">
    <text evidence="3 12">Heterodimer of HisH and HisF.</text>
</comment>
<dbReference type="Gene3D" id="3.40.50.880">
    <property type="match status" value="1"/>
</dbReference>
<dbReference type="InterPro" id="IPR029062">
    <property type="entry name" value="Class_I_gatase-like"/>
</dbReference>
<dbReference type="InterPro" id="IPR010139">
    <property type="entry name" value="Imidazole-glycPsynth_HisH"/>
</dbReference>
<evidence type="ECO:0000256" key="11">
    <source>
        <dbReference type="ARBA" id="ARBA00049534"/>
    </source>
</evidence>
<comment type="pathway">
    <text evidence="2 12">Amino-acid biosynthesis; L-histidine biosynthesis; L-histidine from 5-phospho-alpha-D-ribose 1-diphosphate: step 5/9.</text>
</comment>
<proteinExistence type="inferred from homology"/>
<feature type="active site" description="Nucleophile" evidence="12 13">
    <location>
        <position position="79"/>
    </location>
</feature>
<dbReference type="NCBIfam" id="TIGR01855">
    <property type="entry name" value="IMP_synth_hisH"/>
    <property type="match status" value="1"/>
</dbReference>
<dbReference type="InterPro" id="IPR017926">
    <property type="entry name" value="GATASE"/>
</dbReference>
<keyword evidence="16" id="KW-1185">Reference proteome</keyword>
<feature type="domain" description="Glutamine amidotransferase" evidence="14">
    <location>
        <begin position="4"/>
        <end position="196"/>
    </location>
</feature>
<sequence length="201" mass="22109">MIAIIDYGMGNLRSVQKAFEYTGHGAVITQDKSVIDESDGLVLPGVGAFPDAMKALEAIGLVDAIVKNVERGKPFLGICLGMQLLFETSYEGGLCRGLGLLRGEIVEIPKRYKVPHMGWNCLDIKQEVDLLKGVESGSYVYFVHSYYLKTDEVEQVYASVDYGVEIPAVVGHKNIYACQFHPEKSGEVGLQIIKNFGEMVK</sequence>
<protein>
    <recommendedName>
        <fullName evidence="12">Imidazole glycerol phosphate synthase subunit HisH</fullName>
        <ecNumber evidence="12">4.3.2.10</ecNumber>
    </recommendedName>
    <alternativeName>
        <fullName evidence="12">IGP synthase glutaminase subunit</fullName>
        <ecNumber evidence="12">3.5.1.2</ecNumber>
    </alternativeName>
    <alternativeName>
        <fullName evidence="12">IGP synthase subunit HisH</fullName>
    </alternativeName>
    <alternativeName>
        <fullName evidence="12">ImGP synthase subunit HisH</fullName>
        <shortName evidence="12">IGPS subunit HisH</shortName>
    </alternativeName>
</protein>
<evidence type="ECO:0000256" key="8">
    <source>
        <dbReference type="ARBA" id="ARBA00023102"/>
    </source>
</evidence>
<dbReference type="RefSeq" id="WP_073344300.1">
    <property type="nucleotide sequence ID" value="NZ_FQVH01000020.1"/>
</dbReference>
<dbReference type="STRING" id="1121256.SAMN02746089_01804"/>
<feature type="active site" evidence="12 13">
    <location>
        <position position="181"/>
    </location>
</feature>
<evidence type="ECO:0000313" key="16">
    <source>
        <dbReference type="Proteomes" id="UP000184088"/>
    </source>
</evidence>
<feature type="active site" evidence="12 13">
    <location>
        <position position="183"/>
    </location>
</feature>
<evidence type="ECO:0000256" key="9">
    <source>
        <dbReference type="ARBA" id="ARBA00023239"/>
    </source>
</evidence>
<keyword evidence="8 12" id="KW-0368">Histidine biosynthesis</keyword>
<dbReference type="Pfam" id="PF00117">
    <property type="entry name" value="GATase"/>
    <property type="match status" value="1"/>
</dbReference>
<evidence type="ECO:0000256" key="7">
    <source>
        <dbReference type="ARBA" id="ARBA00022962"/>
    </source>
</evidence>
<dbReference type="OrthoDB" id="9807137at2"/>
<dbReference type="PROSITE" id="PS51273">
    <property type="entry name" value="GATASE_TYPE_1"/>
    <property type="match status" value="1"/>
</dbReference>
<organism evidence="15 16">
    <name type="scientific">Caldanaerobius fijiensis DSM 17918</name>
    <dbReference type="NCBI Taxonomy" id="1121256"/>
    <lineage>
        <taxon>Bacteria</taxon>
        <taxon>Bacillati</taxon>
        <taxon>Bacillota</taxon>
        <taxon>Clostridia</taxon>
        <taxon>Thermoanaerobacterales</taxon>
        <taxon>Thermoanaerobacteraceae</taxon>
        <taxon>Caldanaerobius</taxon>
    </lineage>
</organism>
<keyword evidence="7 12" id="KW-0315">Glutamine amidotransferase</keyword>
<evidence type="ECO:0000313" key="15">
    <source>
        <dbReference type="EMBL" id="SHF38323.1"/>
    </source>
</evidence>
<evidence type="ECO:0000256" key="5">
    <source>
        <dbReference type="ARBA" id="ARBA00022605"/>
    </source>
</evidence>
<keyword evidence="4 12" id="KW-0963">Cytoplasm</keyword>
<comment type="function">
    <text evidence="12">IGPS catalyzes the conversion of PRFAR and glutamine to IGP, AICAR and glutamate. The HisH subunit catalyzes the hydrolysis of glutamine to glutamate and ammonia as part of the synthesis of IGP and AICAR. The resulting ammonia molecule is channeled to the active site of HisF.</text>
</comment>
<dbReference type="GO" id="GO:0005737">
    <property type="term" value="C:cytoplasm"/>
    <property type="evidence" value="ECO:0007669"/>
    <property type="project" value="UniProtKB-SubCell"/>
</dbReference>
<evidence type="ECO:0000259" key="14">
    <source>
        <dbReference type="Pfam" id="PF00117"/>
    </source>
</evidence>
<keyword evidence="5 12" id="KW-0028">Amino-acid biosynthesis</keyword>
<dbReference type="GO" id="GO:0004359">
    <property type="term" value="F:glutaminase activity"/>
    <property type="evidence" value="ECO:0007669"/>
    <property type="project" value="UniProtKB-EC"/>
</dbReference>
<keyword evidence="6 12" id="KW-0378">Hydrolase</keyword>
<evidence type="ECO:0000256" key="3">
    <source>
        <dbReference type="ARBA" id="ARBA00011152"/>
    </source>
</evidence>
<dbReference type="EC" id="4.3.2.10" evidence="12"/>
<accession>A0A1M5B732</accession>
<evidence type="ECO:0000256" key="13">
    <source>
        <dbReference type="PIRSR" id="PIRSR000495-1"/>
    </source>
</evidence>
<gene>
    <name evidence="12" type="primary">hisH</name>
    <name evidence="15" type="ORF">SAMN02746089_01804</name>
</gene>
<reference evidence="15 16" key="1">
    <citation type="submission" date="2016-11" db="EMBL/GenBank/DDBJ databases">
        <authorList>
            <person name="Jaros S."/>
            <person name="Januszkiewicz K."/>
            <person name="Wedrychowicz H."/>
        </authorList>
    </citation>
    <scope>NUCLEOTIDE SEQUENCE [LARGE SCALE GENOMIC DNA]</scope>
    <source>
        <strain evidence="15 16">DSM 17918</strain>
    </source>
</reference>
<comment type="catalytic activity">
    <reaction evidence="10 12">
        <text>5-[(5-phospho-1-deoxy-D-ribulos-1-ylimino)methylamino]-1-(5-phospho-beta-D-ribosyl)imidazole-4-carboxamide + L-glutamine = D-erythro-1-(imidazol-4-yl)glycerol 3-phosphate + 5-amino-1-(5-phospho-beta-D-ribosyl)imidazole-4-carboxamide + L-glutamate + H(+)</text>
        <dbReference type="Rhea" id="RHEA:24793"/>
        <dbReference type="ChEBI" id="CHEBI:15378"/>
        <dbReference type="ChEBI" id="CHEBI:29985"/>
        <dbReference type="ChEBI" id="CHEBI:58278"/>
        <dbReference type="ChEBI" id="CHEBI:58359"/>
        <dbReference type="ChEBI" id="CHEBI:58475"/>
        <dbReference type="ChEBI" id="CHEBI:58525"/>
        <dbReference type="EC" id="4.3.2.10"/>
    </reaction>
</comment>
<dbReference type="HAMAP" id="MF_00278">
    <property type="entry name" value="HisH"/>
    <property type="match status" value="1"/>
</dbReference>
<name>A0A1M5B732_9THEO</name>
<evidence type="ECO:0000256" key="2">
    <source>
        <dbReference type="ARBA" id="ARBA00005091"/>
    </source>
</evidence>
<evidence type="ECO:0000256" key="12">
    <source>
        <dbReference type="HAMAP-Rule" id="MF_00278"/>
    </source>
</evidence>
<comment type="catalytic activity">
    <reaction evidence="11 12">
        <text>L-glutamine + H2O = L-glutamate + NH4(+)</text>
        <dbReference type="Rhea" id="RHEA:15889"/>
        <dbReference type="ChEBI" id="CHEBI:15377"/>
        <dbReference type="ChEBI" id="CHEBI:28938"/>
        <dbReference type="ChEBI" id="CHEBI:29985"/>
        <dbReference type="ChEBI" id="CHEBI:58359"/>
        <dbReference type="EC" id="3.5.1.2"/>
    </reaction>
</comment>
<evidence type="ECO:0000256" key="6">
    <source>
        <dbReference type="ARBA" id="ARBA00022801"/>
    </source>
</evidence>
<dbReference type="PANTHER" id="PTHR42701:SF1">
    <property type="entry name" value="IMIDAZOLE GLYCEROL PHOSPHATE SYNTHASE SUBUNIT HISH"/>
    <property type="match status" value="1"/>
</dbReference>
<dbReference type="PANTHER" id="PTHR42701">
    <property type="entry name" value="IMIDAZOLE GLYCEROL PHOSPHATE SYNTHASE SUBUNIT HISH"/>
    <property type="match status" value="1"/>
</dbReference>
<dbReference type="UniPathway" id="UPA00031">
    <property type="reaction ID" value="UER00010"/>
</dbReference>
<dbReference type="EC" id="3.5.1.2" evidence="12"/>
<dbReference type="GO" id="GO:0000105">
    <property type="term" value="P:L-histidine biosynthetic process"/>
    <property type="evidence" value="ECO:0007669"/>
    <property type="project" value="UniProtKB-UniRule"/>
</dbReference>
<evidence type="ECO:0000256" key="4">
    <source>
        <dbReference type="ARBA" id="ARBA00022490"/>
    </source>
</evidence>
<keyword evidence="9 12" id="KW-0456">Lyase</keyword>
<evidence type="ECO:0000256" key="10">
    <source>
        <dbReference type="ARBA" id="ARBA00047838"/>
    </source>
</evidence>
<dbReference type="CDD" id="cd01748">
    <property type="entry name" value="GATase1_IGP_Synthase"/>
    <property type="match status" value="1"/>
</dbReference>
<dbReference type="GO" id="GO:0016829">
    <property type="term" value="F:lyase activity"/>
    <property type="evidence" value="ECO:0007669"/>
    <property type="project" value="UniProtKB-KW"/>
</dbReference>
<dbReference type="AlphaFoldDB" id="A0A1M5B732"/>
<dbReference type="FunFam" id="3.40.50.880:FF:000009">
    <property type="entry name" value="Imidazole glycerol phosphate synthase subunit HisH"/>
    <property type="match status" value="1"/>
</dbReference>
<dbReference type="Proteomes" id="UP000184088">
    <property type="component" value="Unassembled WGS sequence"/>
</dbReference>
<comment type="subcellular location">
    <subcellularLocation>
        <location evidence="1 12">Cytoplasm</location>
    </subcellularLocation>
</comment>
<dbReference type="EMBL" id="FQVH01000020">
    <property type="protein sequence ID" value="SHF38323.1"/>
    <property type="molecule type" value="Genomic_DNA"/>
</dbReference>
<evidence type="ECO:0000256" key="1">
    <source>
        <dbReference type="ARBA" id="ARBA00004496"/>
    </source>
</evidence>